<keyword evidence="1" id="KW-1133">Transmembrane helix</keyword>
<feature type="transmembrane region" description="Helical" evidence="1">
    <location>
        <begin position="15"/>
        <end position="36"/>
    </location>
</feature>
<reference evidence="2 3" key="1">
    <citation type="submission" date="2019-06" db="EMBL/GenBank/DDBJ databases">
        <title>A novel bacterium of genus Amaricoccus, isolated from marine sediment.</title>
        <authorList>
            <person name="Huang H."/>
            <person name="Mo K."/>
            <person name="Hu Y."/>
        </authorList>
    </citation>
    <scope>NUCLEOTIDE SEQUENCE [LARGE SCALE GENOMIC DNA]</scope>
    <source>
        <strain evidence="2 3">HB172011</strain>
    </source>
</reference>
<accession>A0A501WWP6</accession>
<protein>
    <submittedName>
        <fullName evidence="2">DUF2254 domain-containing protein</fullName>
    </submittedName>
</protein>
<dbReference type="OrthoDB" id="2955631at2"/>
<comment type="caution">
    <text evidence="2">The sequence shown here is derived from an EMBL/GenBank/DDBJ whole genome shotgun (WGS) entry which is preliminary data.</text>
</comment>
<dbReference type="InterPro" id="IPR018723">
    <property type="entry name" value="DUF2254_membrane"/>
</dbReference>
<gene>
    <name evidence="2" type="ORF">FJM51_05130</name>
</gene>
<organism evidence="2 3">
    <name type="scientific">Amaricoccus solimangrovi</name>
    <dbReference type="NCBI Taxonomy" id="2589815"/>
    <lineage>
        <taxon>Bacteria</taxon>
        <taxon>Pseudomonadati</taxon>
        <taxon>Pseudomonadota</taxon>
        <taxon>Alphaproteobacteria</taxon>
        <taxon>Rhodobacterales</taxon>
        <taxon>Paracoccaceae</taxon>
        <taxon>Amaricoccus</taxon>
    </lineage>
</organism>
<sequence length="413" mass="44428">MNWWRHFLLRIVRKIWFRAALFSLGGVLLALVSRLLTVAMPEMLAINIGQDSVDSILRILASSMLAVTTFSLTAMVQAYSAATTQGTPRATQLMLADPTSQNALSTFLGGFLFSIVGIIALSTGYYGGQGRTVLFLGTIVVIALIVITLLRWIDHVTGFGRMGDVIDRVEAAATRAMRAHAAAPLLGGQPSRIPAPDAIPVRAAEAGYVTLIDVAKLARLSEAHDLDLHLEALPGTLIHQGRPLLRAEGVVEAATRDALASAFTVEPHRTFEQDPRLGVIALAEIASRALSPAVNDPGTAIEVLNATRRVFMALLDPETSDPPKPSPRLFVPGIPLRDMVISTYRPIARDGAGVIEVQIRLQKTLASLAESASDPGVFRVMADDCAERARPMLPHASDRDALTLTRRELGFEG</sequence>
<keyword evidence="3" id="KW-1185">Reference proteome</keyword>
<name>A0A501WWP6_9RHOB</name>
<dbReference type="RefSeq" id="WP_140453047.1">
    <property type="nucleotide sequence ID" value="NZ_VFRP01000003.1"/>
</dbReference>
<evidence type="ECO:0000313" key="2">
    <source>
        <dbReference type="EMBL" id="TPE52564.1"/>
    </source>
</evidence>
<proteinExistence type="predicted"/>
<evidence type="ECO:0000256" key="1">
    <source>
        <dbReference type="SAM" id="Phobius"/>
    </source>
</evidence>
<dbReference type="Pfam" id="PF10011">
    <property type="entry name" value="DUF2254"/>
    <property type="match status" value="1"/>
</dbReference>
<feature type="transmembrane region" description="Helical" evidence="1">
    <location>
        <begin position="103"/>
        <end position="127"/>
    </location>
</feature>
<keyword evidence="1" id="KW-0812">Transmembrane</keyword>
<dbReference type="Proteomes" id="UP000319255">
    <property type="component" value="Unassembled WGS sequence"/>
</dbReference>
<feature type="transmembrane region" description="Helical" evidence="1">
    <location>
        <begin position="133"/>
        <end position="153"/>
    </location>
</feature>
<keyword evidence="1" id="KW-0472">Membrane</keyword>
<dbReference type="AlphaFoldDB" id="A0A501WWP6"/>
<feature type="transmembrane region" description="Helical" evidence="1">
    <location>
        <begin position="56"/>
        <end position="82"/>
    </location>
</feature>
<dbReference type="EMBL" id="VFRP01000003">
    <property type="protein sequence ID" value="TPE52564.1"/>
    <property type="molecule type" value="Genomic_DNA"/>
</dbReference>
<evidence type="ECO:0000313" key="3">
    <source>
        <dbReference type="Proteomes" id="UP000319255"/>
    </source>
</evidence>